<proteinExistence type="predicted"/>
<comment type="caution">
    <text evidence="1">The sequence shown here is derived from an EMBL/GenBank/DDBJ whole genome shotgun (WGS) entry which is preliminary data.</text>
</comment>
<dbReference type="GeneID" id="30027016"/>
<accession>A0A1A0HJL0</accession>
<dbReference type="EMBL" id="LXTC01000001">
    <property type="protein sequence ID" value="OBA24023.1"/>
    <property type="molecule type" value="Genomic_DNA"/>
</dbReference>
<dbReference type="RefSeq" id="XP_018714504.1">
    <property type="nucleotide sequence ID" value="XM_018854040.1"/>
</dbReference>
<evidence type="ECO:0000313" key="1">
    <source>
        <dbReference type="EMBL" id="OBA24023.1"/>
    </source>
</evidence>
<protein>
    <submittedName>
        <fullName evidence="1">Uncharacterized protein</fullName>
    </submittedName>
</protein>
<keyword evidence="2" id="KW-1185">Reference proteome</keyword>
<name>A0A1A0HJL0_9ASCO</name>
<reference evidence="1 2" key="1">
    <citation type="submission" date="2016-05" db="EMBL/GenBank/DDBJ databases">
        <title>Comparative genomics of biotechnologically important yeasts.</title>
        <authorList>
            <consortium name="DOE Joint Genome Institute"/>
            <person name="Riley R."/>
            <person name="Haridas S."/>
            <person name="Wolfe K.H."/>
            <person name="Lopes M.R."/>
            <person name="Hittinger C.T."/>
            <person name="Goker M."/>
            <person name="Salamov A."/>
            <person name="Wisecaver J."/>
            <person name="Long T.M."/>
            <person name="Aerts A.L."/>
            <person name="Barry K."/>
            <person name="Choi C."/>
            <person name="Clum A."/>
            <person name="Coughlan A.Y."/>
            <person name="Deshpande S."/>
            <person name="Douglass A.P."/>
            <person name="Hanson S.J."/>
            <person name="Klenk H.-P."/>
            <person name="LaButti K."/>
            <person name="Lapidus A."/>
            <person name="Lindquist E."/>
            <person name="Lipzen A."/>
            <person name="Meier-kolthoff J.P."/>
            <person name="Ohm R.A."/>
            <person name="Otillar R.P."/>
            <person name="Pangilinan J."/>
            <person name="Peng Y."/>
            <person name="Rokas A."/>
            <person name="Rosa C.A."/>
            <person name="Scheuner C."/>
            <person name="Sibirny A.A."/>
            <person name="Slot J.C."/>
            <person name="Stielow J.B."/>
            <person name="Sun H."/>
            <person name="Kurtzman C.P."/>
            <person name="Blackwell M."/>
            <person name="Grigoriev I.V."/>
            <person name="Jeffries T.W."/>
        </authorList>
    </citation>
    <scope>NUCLEOTIDE SEQUENCE [LARGE SCALE GENOMIC DNA]</scope>
    <source>
        <strain evidence="1 2">NRRL YB-4993</strain>
    </source>
</reference>
<gene>
    <name evidence="1" type="ORF">METBIDRAFT_116248</name>
</gene>
<evidence type="ECO:0000313" key="2">
    <source>
        <dbReference type="Proteomes" id="UP000092555"/>
    </source>
</evidence>
<organism evidence="1 2">
    <name type="scientific">Metschnikowia bicuspidata var. bicuspidata NRRL YB-4993</name>
    <dbReference type="NCBI Taxonomy" id="869754"/>
    <lineage>
        <taxon>Eukaryota</taxon>
        <taxon>Fungi</taxon>
        <taxon>Dikarya</taxon>
        <taxon>Ascomycota</taxon>
        <taxon>Saccharomycotina</taxon>
        <taxon>Pichiomycetes</taxon>
        <taxon>Metschnikowiaceae</taxon>
        <taxon>Metschnikowia</taxon>
    </lineage>
</organism>
<dbReference type="Proteomes" id="UP000092555">
    <property type="component" value="Unassembled WGS sequence"/>
</dbReference>
<dbReference type="AlphaFoldDB" id="A0A1A0HJL0"/>
<sequence>MEISWRQAVTFVGGGYNQWGLNEKELIPRLALVFLLVPSLAAVRVSQVSCQPICVSAIFISADVFMLANIQCQAFHNSNFHASHFIDFQIAFSANLHVRQFSMSANFFMLTIF</sequence>